<dbReference type="InterPro" id="IPR029063">
    <property type="entry name" value="SAM-dependent_MTases_sf"/>
</dbReference>
<gene>
    <name evidence="2" type="ORF">ACFQ1O_03680</name>
</gene>
<keyword evidence="2" id="KW-0808">Transferase</keyword>
<dbReference type="Proteomes" id="UP001596997">
    <property type="component" value="Unassembled WGS sequence"/>
</dbReference>
<organism evidence="2 3">
    <name type="scientific">Pseudofulvibacter geojedonensis</name>
    <dbReference type="NCBI Taxonomy" id="1123758"/>
    <lineage>
        <taxon>Bacteria</taxon>
        <taxon>Pseudomonadati</taxon>
        <taxon>Bacteroidota</taxon>
        <taxon>Flavobacteriia</taxon>
        <taxon>Flavobacteriales</taxon>
        <taxon>Flavobacteriaceae</taxon>
        <taxon>Pseudofulvibacter</taxon>
    </lineage>
</organism>
<dbReference type="Pfam" id="PF08241">
    <property type="entry name" value="Methyltransf_11"/>
    <property type="match status" value="1"/>
</dbReference>
<reference evidence="3" key="1">
    <citation type="journal article" date="2019" name="Int. J. Syst. Evol. Microbiol.">
        <title>The Global Catalogue of Microorganisms (GCM) 10K type strain sequencing project: providing services to taxonomists for standard genome sequencing and annotation.</title>
        <authorList>
            <consortium name="The Broad Institute Genomics Platform"/>
            <consortium name="The Broad Institute Genome Sequencing Center for Infectious Disease"/>
            <person name="Wu L."/>
            <person name="Ma J."/>
        </authorList>
    </citation>
    <scope>NUCLEOTIDE SEQUENCE [LARGE SCALE GENOMIC DNA]</scope>
    <source>
        <strain evidence="3">CCUG 62114</strain>
    </source>
</reference>
<keyword evidence="2" id="KW-0489">Methyltransferase</keyword>
<feature type="domain" description="Methyltransferase type 11" evidence="1">
    <location>
        <begin position="40"/>
        <end position="131"/>
    </location>
</feature>
<comment type="caution">
    <text evidence="2">The sequence shown here is derived from an EMBL/GenBank/DDBJ whole genome shotgun (WGS) entry which is preliminary data.</text>
</comment>
<dbReference type="EC" id="2.1.1.222" evidence="2"/>
<evidence type="ECO:0000259" key="1">
    <source>
        <dbReference type="Pfam" id="PF08241"/>
    </source>
</evidence>
<evidence type="ECO:0000313" key="2">
    <source>
        <dbReference type="EMBL" id="MFD0963102.1"/>
    </source>
</evidence>
<dbReference type="GO" id="GO:0102208">
    <property type="term" value="F:2-polyprenyl-6-hydroxyphenol methylase activity"/>
    <property type="evidence" value="ECO:0007669"/>
    <property type="project" value="UniProtKB-EC"/>
</dbReference>
<dbReference type="GO" id="GO:0032259">
    <property type="term" value="P:methylation"/>
    <property type="evidence" value="ECO:0007669"/>
    <property type="project" value="UniProtKB-KW"/>
</dbReference>
<name>A0ABW3I0F9_9FLAO</name>
<dbReference type="RefSeq" id="WP_377713462.1">
    <property type="nucleotide sequence ID" value="NZ_JBHTJM010000003.1"/>
</dbReference>
<dbReference type="Gene3D" id="3.40.50.150">
    <property type="entry name" value="Vaccinia Virus protein VP39"/>
    <property type="match status" value="1"/>
</dbReference>
<accession>A0ABW3I0F9</accession>
<proteinExistence type="predicted"/>
<dbReference type="EMBL" id="JBHTJM010000003">
    <property type="protein sequence ID" value="MFD0963102.1"/>
    <property type="molecule type" value="Genomic_DNA"/>
</dbReference>
<protein>
    <submittedName>
        <fullName evidence="2">Class I SAM-dependent methyltransferase</fullName>
        <ecNumber evidence="2">2.1.1.222</ecNumber>
        <ecNumber evidence="2">2.1.1.64</ecNumber>
    </submittedName>
</protein>
<dbReference type="PANTHER" id="PTHR43861">
    <property type="entry name" value="TRANS-ACONITATE 2-METHYLTRANSFERASE-RELATED"/>
    <property type="match status" value="1"/>
</dbReference>
<dbReference type="GO" id="GO:0061542">
    <property type="term" value="F:3-demethylubiquinol 3-O-methyltransferase activity"/>
    <property type="evidence" value="ECO:0007669"/>
    <property type="project" value="UniProtKB-EC"/>
</dbReference>
<dbReference type="SUPFAM" id="SSF53335">
    <property type="entry name" value="S-adenosyl-L-methionine-dependent methyltransferases"/>
    <property type="match status" value="1"/>
</dbReference>
<keyword evidence="3" id="KW-1185">Reference proteome</keyword>
<dbReference type="InterPro" id="IPR013216">
    <property type="entry name" value="Methyltransf_11"/>
</dbReference>
<dbReference type="CDD" id="cd02440">
    <property type="entry name" value="AdoMet_MTases"/>
    <property type="match status" value="1"/>
</dbReference>
<dbReference type="EC" id="2.1.1.64" evidence="2"/>
<evidence type="ECO:0000313" key="3">
    <source>
        <dbReference type="Proteomes" id="UP001596997"/>
    </source>
</evidence>
<sequence>MNFLFSTEVTSSKIKSDNALYQRTFKAYEIVSTLINGNVLEIGCGEGYAIELLKQKATSLTLVDKSKSSLQKIKKTHPNLTIYQSRIPPLIQIKDNTFDSVISFQVIEHIKDYNSYLKEIKRVLKPGGKAYLTTPNKIHTIARNPWHYKEFSKDELETITKKHFNQISILGIEGSIKTEQYYFNNKKNVSKILKLDVFNIHKILPRWCLILPYEFFNRLNRKKLYKTNENLVNIISSQDYSLADYSTKSLDLFCVLQK</sequence>